<gene>
    <name evidence="11" type="ORF">ACH49W_14225</name>
</gene>
<feature type="transmembrane region" description="Helical" evidence="9">
    <location>
        <begin position="202"/>
        <end position="222"/>
    </location>
</feature>
<dbReference type="PANTHER" id="PTHR41394">
    <property type="entry name" value="MAGNESIUM TRANSPORTER MGTE"/>
    <property type="match status" value="1"/>
</dbReference>
<comment type="similarity">
    <text evidence="2">Belongs to the SLC41A transporter family.</text>
</comment>
<evidence type="ECO:0000259" key="10">
    <source>
        <dbReference type="PROSITE" id="PS51371"/>
    </source>
</evidence>
<dbReference type="PANTHER" id="PTHR41394:SF5">
    <property type="entry name" value="SLC41A_MGTE INTEGRAL MEMBRANE DOMAIN-CONTAINING PROTEIN"/>
    <property type="match status" value="1"/>
</dbReference>
<evidence type="ECO:0000256" key="9">
    <source>
        <dbReference type="SAM" id="Phobius"/>
    </source>
</evidence>
<feature type="transmembrane region" description="Helical" evidence="9">
    <location>
        <begin position="266"/>
        <end position="292"/>
    </location>
</feature>
<dbReference type="InterPro" id="IPR046342">
    <property type="entry name" value="CBS_dom_sf"/>
</dbReference>
<dbReference type="InterPro" id="IPR000644">
    <property type="entry name" value="CBS_dom"/>
</dbReference>
<reference evidence="11 12" key="1">
    <citation type="submission" date="2024-10" db="EMBL/GenBank/DDBJ databases">
        <title>The Natural Products Discovery Center: Release of the First 8490 Sequenced Strains for Exploring Actinobacteria Biosynthetic Diversity.</title>
        <authorList>
            <person name="Kalkreuter E."/>
            <person name="Kautsar S.A."/>
            <person name="Yang D."/>
            <person name="Bader C.D."/>
            <person name="Teijaro C.N."/>
            <person name="Fluegel L."/>
            <person name="Davis C.M."/>
            <person name="Simpson J.R."/>
            <person name="Lauterbach L."/>
            <person name="Steele A.D."/>
            <person name="Gui C."/>
            <person name="Meng S."/>
            <person name="Li G."/>
            <person name="Viehrig K."/>
            <person name="Ye F."/>
            <person name="Su P."/>
            <person name="Kiefer A.F."/>
            <person name="Nichols A."/>
            <person name="Cepeda A.J."/>
            <person name="Yan W."/>
            <person name="Fan B."/>
            <person name="Jiang Y."/>
            <person name="Adhikari A."/>
            <person name="Zheng C.-J."/>
            <person name="Schuster L."/>
            <person name="Cowan T.M."/>
            <person name="Smanski M.J."/>
            <person name="Chevrette M.G."/>
            <person name="De Carvalho L.P.S."/>
            <person name="Shen B."/>
        </authorList>
    </citation>
    <scope>NUCLEOTIDE SEQUENCE [LARGE SCALE GENOMIC DNA]</scope>
    <source>
        <strain evidence="11 12">NPDC019275</strain>
    </source>
</reference>
<feature type="transmembrane region" description="Helical" evidence="9">
    <location>
        <begin position="228"/>
        <end position="245"/>
    </location>
</feature>
<feature type="transmembrane region" description="Helical" evidence="9">
    <location>
        <begin position="331"/>
        <end position="353"/>
    </location>
</feature>
<keyword evidence="7 9" id="KW-0472">Membrane</keyword>
<dbReference type="PROSITE" id="PS51371">
    <property type="entry name" value="CBS"/>
    <property type="match status" value="2"/>
</dbReference>
<feature type="domain" description="CBS" evidence="10">
    <location>
        <begin position="113"/>
        <end position="169"/>
    </location>
</feature>
<evidence type="ECO:0000256" key="4">
    <source>
        <dbReference type="ARBA" id="ARBA00022692"/>
    </source>
</evidence>
<keyword evidence="6 9" id="KW-1133">Transmembrane helix</keyword>
<feature type="transmembrane region" description="Helical" evidence="9">
    <location>
        <begin position="298"/>
        <end position="319"/>
    </location>
</feature>
<sequence>MPSGGRPLPAVRSCIRCRPRMRTDGAAMVRRGMPVGRRKEAAALLTTAAAHACRDVPTAAPSDTVEQVLTGMQGRRFDSVVVVAVCDGLRLEGIITLENLLAADPRCRVETVMDADPPTVAGDQDQEQAVWKALRHNEAGLAVVDADRRWLGVIPPQRLLSVLLEEHDEDIARLSGYLTSTAGARKASTEPIGRRLWHRLPWLLVGLAGAMLAAGMVDAFQAQLERQVLVAFFIPGIVYLADAVGTQTESLVIRGLSVGVGIEKILWREAVTGLMIGCLIAAVTYPVTLLIWHDASVSLAVSLSLLAACSAAAVVAMVLPWSFAKFSIDPAFGSGPLATIVQDLLSILVYLAVSTAVVA</sequence>
<evidence type="ECO:0000256" key="3">
    <source>
        <dbReference type="ARBA" id="ARBA00022448"/>
    </source>
</evidence>
<comment type="caution">
    <text evidence="11">The sequence shown here is derived from an EMBL/GenBank/DDBJ whole genome shotgun (WGS) entry which is preliminary data.</text>
</comment>
<evidence type="ECO:0000256" key="7">
    <source>
        <dbReference type="ARBA" id="ARBA00023136"/>
    </source>
</evidence>
<name>A0ABW7X095_9NOCA</name>
<accession>A0ABW7X095</accession>
<comment type="subcellular location">
    <subcellularLocation>
        <location evidence="1">Membrane</location>
        <topology evidence="1">Multi-pass membrane protein</topology>
    </subcellularLocation>
</comment>
<dbReference type="Gene3D" id="3.10.580.10">
    <property type="entry name" value="CBS-domain"/>
    <property type="match status" value="1"/>
</dbReference>
<keyword evidence="5" id="KW-0460">Magnesium</keyword>
<dbReference type="EMBL" id="JBIRYO010000008">
    <property type="protein sequence ID" value="MFI2474528.1"/>
    <property type="molecule type" value="Genomic_DNA"/>
</dbReference>
<evidence type="ECO:0000313" key="11">
    <source>
        <dbReference type="EMBL" id="MFI2474528.1"/>
    </source>
</evidence>
<dbReference type="SUPFAM" id="SSF54631">
    <property type="entry name" value="CBS-domain pair"/>
    <property type="match status" value="1"/>
</dbReference>
<evidence type="ECO:0000313" key="12">
    <source>
        <dbReference type="Proteomes" id="UP001611415"/>
    </source>
</evidence>
<dbReference type="RefSeq" id="WP_397092742.1">
    <property type="nucleotide sequence ID" value="NZ_JBIRYO010000008.1"/>
</dbReference>
<protein>
    <submittedName>
        <fullName evidence="11">Magnesium transporter</fullName>
    </submittedName>
</protein>
<evidence type="ECO:0000256" key="6">
    <source>
        <dbReference type="ARBA" id="ARBA00022989"/>
    </source>
</evidence>
<keyword evidence="4 9" id="KW-0812">Transmembrane</keyword>
<dbReference type="InterPro" id="IPR036739">
    <property type="entry name" value="SLC41_membr_dom_sf"/>
</dbReference>
<proteinExistence type="inferred from homology"/>
<organism evidence="11 12">
    <name type="scientific">Nocardia xishanensis</name>
    <dbReference type="NCBI Taxonomy" id="238964"/>
    <lineage>
        <taxon>Bacteria</taxon>
        <taxon>Bacillati</taxon>
        <taxon>Actinomycetota</taxon>
        <taxon>Actinomycetes</taxon>
        <taxon>Mycobacteriales</taxon>
        <taxon>Nocardiaceae</taxon>
        <taxon>Nocardia</taxon>
    </lineage>
</organism>
<dbReference type="Pfam" id="PF00571">
    <property type="entry name" value="CBS"/>
    <property type="match status" value="2"/>
</dbReference>
<dbReference type="SMART" id="SM00116">
    <property type="entry name" value="CBS"/>
    <property type="match status" value="2"/>
</dbReference>
<dbReference type="CDD" id="cd02205">
    <property type="entry name" value="CBS_pair_SF"/>
    <property type="match status" value="1"/>
</dbReference>
<evidence type="ECO:0000256" key="1">
    <source>
        <dbReference type="ARBA" id="ARBA00004141"/>
    </source>
</evidence>
<dbReference type="SUPFAM" id="SSF161093">
    <property type="entry name" value="MgtE membrane domain-like"/>
    <property type="match status" value="1"/>
</dbReference>
<feature type="domain" description="CBS" evidence="10">
    <location>
        <begin position="52"/>
        <end position="111"/>
    </location>
</feature>
<evidence type="ECO:0000256" key="8">
    <source>
        <dbReference type="PROSITE-ProRule" id="PRU00703"/>
    </source>
</evidence>
<dbReference type="InterPro" id="IPR006667">
    <property type="entry name" value="SLC41_membr_dom"/>
</dbReference>
<evidence type="ECO:0000256" key="2">
    <source>
        <dbReference type="ARBA" id="ARBA00009749"/>
    </source>
</evidence>
<dbReference type="Pfam" id="PF01769">
    <property type="entry name" value="MgtE"/>
    <property type="match status" value="1"/>
</dbReference>
<evidence type="ECO:0000256" key="5">
    <source>
        <dbReference type="ARBA" id="ARBA00022842"/>
    </source>
</evidence>
<keyword evidence="8" id="KW-0129">CBS domain</keyword>
<dbReference type="Proteomes" id="UP001611415">
    <property type="component" value="Unassembled WGS sequence"/>
</dbReference>
<keyword evidence="3" id="KW-0813">Transport</keyword>
<dbReference type="Gene3D" id="1.10.357.20">
    <property type="entry name" value="SLC41 divalent cation transporters, integral membrane domain"/>
    <property type="match status" value="1"/>
</dbReference>
<keyword evidence="12" id="KW-1185">Reference proteome</keyword>